<comment type="caution">
    <text evidence="4">The sequence shown here is derived from an EMBL/GenBank/DDBJ whole genome shotgun (WGS) entry which is preliminary data.</text>
</comment>
<dbReference type="InterPro" id="IPR000073">
    <property type="entry name" value="AB_hydrolase_1"/>
</dbReference>
<evidence type="ECO:0000313" key="4">
    <source>
        <dbReference type="EMBL" id="KAF8906764.1"/>
    </source>
</evidence>
<dbReference type="EMBL" id="JADNYJ010000017">
    <property type="protein sequence ID" value="KAF8906764.1"/>
    <property type="molecule type" value="Genomic_DNA"/>
</dbReference>
<dbReference type="PANTHER" id="PTHR43329">
    <property type="entry name" value="EPOXIDE HYDROLASE"/>
    <property type="match status" value="1"/>
</dbReference>
<evidence type="ECO:0000256" key="2">
    <source>
        <dbReference type="ARBA" id="ARBA00038334"/>
    </source>
</evidence>
<evidence type="ECO:0000259" key="3">
    <source>
        <dbReference type="Pfam" id="PF00561"/>
    </source>
</evidence>
<evidence type="ECO:0000256" key="1">
    <source>
        <dbReference type="ARBA" id="ARBA00022801"/>
    </source>
</evidence>
<reference evidence="4" key="1">
    <citation type="submission" date="2020-11" db="EMBL/GenBank/DDBJ databases">
        <authorList>
            <consortium name="DOE Joint Genome Institute"/>
            <person name="Ahrendt S."/>
            <person name="Riley R."/>
            <person name="Andreopoulos W."/>
            <person name="LaButti K."/>
            <person name="Pangilinan J."/>
            <person name="Ruiz-duenas F.J."/>
            <person name="Barrasa J.M."/>
            <person name="Sanchez-Garcia M."/>
            <person name="Camarero S."/>
            <person name="Miyauchi S."/>
            <person name="Serrano A."/>
            <person name="Linde D."/>
            <person name="Babiker R."/>
            <person name="Drula E."/>
            <person name="Ayuso-Fernandez I."/>
            <person name="Pacheco R."/>
            <person name="Padilla G."/>
            <person name="Ferreira P."/>
            <person name="Barriuso J."/>
            <person name="Kellner H."/>
            <person name="Castanera R."/>
            <person name="Alfaro M."/>
            <person name="Ramirez L."/>
            <person name="Pisabarro A.G."/>
            <person name="Kuo A."/>
            <person name="Tritt A."/>
            <person name="Lipzen A."/>
            <person name="He G."/>
            <person name="Yan M."/>
            <person name="Ng V."/>
            <person name="Cullen D."/>
            <person name="Martin F."/>
            <person name="Rosso M.-N."/>
            <person name="Henrissat B."/>
            <person name="Hibbett D."/>
            <person name="Martinez A.T."/>
            <person name="Grigoriev I.V."/>
        </authorList>
    </citation>
    <scope>NUCLEOTIDE SEQUENCE</scope>
    <source>
        <strain evidence="4">AH 44721</strain>
    </source>
</reference>
<dbReference type="Gene3D" id="3.40.50.1820">
    <property type="entry name" value="alpha/beta hydrolase"/>
    <property type="match status" value="1"/>
</dbReference>
<keyword evidence="5" id="KW-1185">Reference proteome</keyword>
<dbReference type="Proteomes" id="UP000724874">
    <property type="component" value="Unassembled WGS sequence"/>
</dbReference>
<dbReference type="InterPro" id="IPR029058">
    <property type="entry name" value="AB_hydrolase_fold"/>
</dbReference>
<proteinExistence type="inferred from homology"/>
<dbReference type="AlphaFoldDB" id="A0A9P5NVK4"/>
<dbReference type="OrthoDB" id="408373at2759"/>
<evidence type="ECO:0000313" key="5">
    <source>
        <dbReference type="Proteomes" id="UP000724874"/>
    </source>
</evidence>
<dbReference type="GO" id="GO:0016787">
    <property type="term" value="F:hydrolase activity"/>
    <property type="evidence" value="ECO:0007669"/>
    <property type="project" value="UniProtKB-KW"/>
</dbReference>
<dbReference type="SUPFAM" id="SSF53474">
    <property type="entry name" value="alpha/beta-Hydrolases"/>
    <property type="match status" value="1"/>
</dbReference>
<name>A0A9P5NVK4_GYMJU</name>
<accession>A0A9P5NVK4</accession>
<keyword evidence="1 4" id="KW-0378">Hydrolase</keyword>
<dbReference type="InterPro" id="IPR000639">
    <property type="entry name" value="Epox_hydrolase-like"/>
</dbReference>
<feature type="domain" description="AB hydrolase-1" evidence="3">
    <location>
        <begin position="58"/>
        <end position="336"/>
    </location>
</feature>
<organism evidence="4 5">
    <name type="scientific">Gymnopilus junonius</name>
    <name type="common">Spectacular rustgill mushroom</name>
    <name type="synonym">Gymnopilus spectabilis subsp. junonius</name>
    <dbReference type="NCBI Taxonomy" id="109634"/>
    <lineage>
        <taxon>Eukaryota</taxon>
        <taxon>Fungi</taxon>
        <taxon>Dikarya</taxon>
        <taxon>Basidiomycota</taxon>
        <taxon>Agaricomycotina</taxon>
        <taxon>Agaricomycetes</taxon>
        <taxon>Agaricomycetidae</taxon>
        <taxon>Agaricales</taxon>
        <taxon>Agaricineae</taxon>
        <taxon>Hymenogastraceae</taxon>
        <taxon>Gymnopilus</taxon>
    </lineage>
</organism>
<protein>
    <submittedName>
        <fullName evidence="4">Alpha/Beta hydrolase protein</fullName>
    </submittedName>
</protein>
<dbReference type="PRINTS" id="PR00412">
    <property type="entry name" value="EPOXHYDRLASE"/>
</dbReference>
<sequence length="365" mass="41197">MPSLSLSVSIFTAIREPHRPSEYAKKTADCKAVRRAPVEENVDIQLKYVDVNPQASTTIVMVHGWPGLWSIWSNQIQEFKDDYHLIVPELRGYGESAHPGDTRSSGTMQDMVSDLVCVLKDAKVESAVCMGHDWGSAICYEAARSRPDVFTAVVGAVVPYFPASGPYVPMKSLVESIPSLGYQIFFDSQPEIAVAELDKDIRRTVRATLRTVDSPAPDDFLKSDKSFLAAWDGFDEVPPAPFFTAEEEDYFVEQYSIQGYKHTIQFYFDENQYLSWKHVHSQENYTIPQPVLAIYPTADPVADFAEMANLMKSADYLPNLTIEILHGSHWIQLENPREFNEAVRRWLKGLLPDGEKENQAGHDEL</sequence>
<dbReference type="Pfam" id="PF00561">
    <property type="entry name" value="Abhydrolase_1"/>
    <property type="match status" value="1"/>
</dbReference>
<gene>
    <name evidence="4" type="ORF">CPB84DRAFT_1744899</name>
</gene>
<comment type="similarity">
    <text evidence="2">Belongs to the AB hydrolase superfamily. Epoxide hydrolase family.</text>
</comment>